<protein>
    <submittedName>
        <fullName evidence="11">MFS transporter</fullName>
    </submittedName>
</protein>
<reference evidence="11 12" key="1">
    <citation type="journal article" date="2018" name="Sci. Rep.">
        <title>Raphidocelis subcapitata (=Pseudokirchneriella subcapitata) provides an insight into genome evolution and environmental adaptations in the Sphaeropleales.</title>
        <authorList>
            <person name="Suzuki S."/>
            <person name="Yamaguchi H."/>
            <person name="Nakajima N."/>
            <person name="Kawachi M."/>
        </authorList>
    </citation>
    <scope>NUCLEOTIDE SEQUENCE [LARGE SCALE GENOMIC DNA]</scope>
    <source>
        <strain evidence="11 12">NIES-35</strain>
    </source>
</reference>
<keyword evidence="4 9" id="KW-0812">Transmembrane</keyword>
<evidence type="ECO:0000256" key="4">
    <source>
        <dbReference type="ARBA" id="ARBA00022692"/>
    </source>
</evidence>
<dbReference type="Proteomes" id="UP000247498">
    <property type="component" value="Unassembled WGS sequence"/>
</dbReference>
<evidence type="ECO:0000256" key="1">
    <source>
        <dbReference type="ARBA" id="ARBA00004651"/>
    </source>
</evidence>
<evidence type="ECO:0000256" key="6">
    <source>
        <dbReference type="ARBA" id="ARBA00022989"/>
    </source>
</evidence>
<keyword evidence="3" id="KW-1003">Cell membrane</keyword>
<feature type="transmembrane region" description="Helical" evidence="9">
    <location>
        <begin position="391"/>
        <end position="410"/>
    </location>
</feature>
<feature type="region of interest" description="Disordered" evidence="8">
    <location>
        <begin position="521"/>
        <end position="554"/>
    </location>
</feature>
<dbReference type="InParanoid" id="A0A2V0P5J6"/>
<dbReference type="PANTHER" id="PTHR43528:SF1">
    <property type="entry name" value="ALPHA-KETOGLUTARATE PERMEASE"/>
    <property type="match status" value="1"/>
</dbReference>
<keyword evidence="2" id="KW-0813">Transport</keyword>
<feature type="transmembrane region" description="Helical" evidence="9">
    <location>
        <begin position="128"/>
        <end position="149"/>
    </location>
</feature>
<dbReference type="GO" id="GO:0005886">
    <property type="term" value="C:plasma membrane"/>
    <property type="evidence" value="ECO:0007669"/>
    <property type="project" value="UniProtKB-SubCell"/>
</dbReference>
<evidence type="ECO:0000256" key="7">
    <source>
        <dbReference type="ARBA" id="ARBA00023136"/>
    </source>
</evidence>
<sequence>MGCPGPSAKQARPASTTALRVKLIAAIAVGNALEFYDFAVYSQLGAYLTPSFFPKGNKDAQSLSFWTSYGVAFLVRPAGSLLFGHVGDKHSRRSSLVWSLALMALPTALIGCLPTFAMAGWVAPVLLVLLRIAQGLAVGGENGTALVYLYESAPPRRRALLVALGWSGIVFGVLVGIAAVALLEAVCSDEQMMLWGWRVAFLAGAATGAVGILLRRGMPDPAVFLSAKAGVIARLEAEAEAEAESEARRASSLGPAPPPAAAGRLGSFLRAASSFRRGGGAAGGVGSSGGGAAAGTGGGGGGGGPPAAEAPATALALSPAPSSAAPASVACHLRAKRAHYFPAVELLRGHWGSVLLQLAWECWFAAGFYACTSIWPSLIAANVPGSTRQSALLLTMPGLVAAMAASWVFGALTDLPTPRMPLSIAIALAAAAAAAAAAPLSALGPGAAAGAQAALLALVRASGFSLAHQLAVGPIGGVTPVIISATAARLPPLYAAIPWLTACCAASVAAAAFLWRRRPESNLDPPGTENAAGGRGGGSGGGGGGGAGAGEARV</sequence>
<feature type="transmembrane region" description="Helical" evidence="9">
    <location>
        <begin position="496"/>
        <end position="515"/>
    </location>
</feature>
<evidence type="ECO:0000256" key="2">
    <source>
        <dbReference type="ARBA" id="ARBA00022448"/>
    </source>
</evidence>
<dbReference type="OrthoDB" id="5296287at2759"/>
<dbReference type="PANTHER" id="PTHR43528">
    <property type="entry name" value="ALPHA-KETOGLUTARATE PERMEASE"/>
    <property type="match status" value="1"/>
</dbReference>
<feature type="domain" description="Major facilitator superfamily (MFS) profile" evidence="10">
    <location>
        <begin position="23"/>
        <end position="554"/>
    </location>
</feature>
<comment type="subcellular location">
    <subcellularLocation>
        <location evidence="1">Cell membrane</location>
        <topology evidence="1">Multi-pass membrane protein</topology>
    </subcellularLocation>
</comment>
<dbReference type="Pfam" id="PF00083">
    <property type="entry name" value="Sugar_tr"/>
    <property type="match status" value="1"/>
</dbReference>
<dbReference type="GO" id="GO:0015293">
    <property type="term" value="F:symporter activity"/>
    <property type="evidence" value="ECO:0007669"/>
    <property type="project" value="UniProtKB-KW"/>
</dbReference>
<feature type="compositionally biased region" description="Gly residues" evidence="8">
    <location>
        <begin position="295"/>
        <end position="305"/>
    </location>
</feature>
<gene>
    <name evidence="11" type="ORF">Rsub_05557</name>
</gene>
<evidence type="ECO:0000256" key="5">
    <source>
        <dbReference type="ARBA" id="ARBA00022847"/>
    </source>
</evidence>
<evidence type="ECO:0000313" key="12">
    <source>
        <dbReference type="Proteomes" id="UP000247498"/>
    </source>
</evidence>
<accession>A0A2V0P5J6</accession>
<comment type="caution">
    <text evidence="11">The sequence shown here is derived from an EMBL/GenBank/DDBJ whole genome shotgun (WGS) entry which is preliminary data.</text>
</comment>
<dbReference type="SUPFAM" id="SSF103473">
    <property type="entry name" value="MFS general substrate transporter"/>
    <property type="match status" value="1"/>
</dbReference>
<organism evidence="11 12">
    <name type="scientific">Raphidocelis subcapitata</name>
    <dbReference type="NCBI Taxonomy" id="307507"/>
    <lineage>
        <taxon>Eukaryota</taxon>
        <taxon>Viridiplantae</taxon>
        <taxon>Chlorophyta</taxon>
        <taxon>core chlorophytes</taxon>
        <taxon>Chlorophyceae</taxon>
        <taxon>CS clade</taxon>
        <taxon>Sphaeropleales</taxon>
        <taxon>Selenastraceae</taxon>
        <taxon>Raphidocelis</taxon>
    </lineage>
</organism>
<dbReference type="InterPro" id="IPR005828">
    <property type="entry name" value="MFS_sugar_transport-like"/>
</dbReference>
<feature type="compositionally biased region" description="Gly residues" evidence="8">
    <location>
        <begin position="533"/>
        <end position="554"/>
    </location>
</feature>
<dbReference type="Gene3D" id="1.20.1250.20">
    <property type="entry name" value="MFS general substrate transporter like domains"/>
    <property type="match status" value="1"/>
</dbReference>
<feature type="transmembrane region" description="Helical" evidence="9">
    <location>
        <begin position="195"/>
        <end position="214"/>
    </location>
</feature>
<dbReference type="InterPro" id="IPR051084">
    <property type="entry name" value="H+-coupled_symporters"/>
</dbReference>
<feature type="transmembrane region" description="Helical" evidence="9">
    <location>
        <begin position="63"/>
        <end position="84"/>
    </location>
</feature>
<evidence type="ECO:0000313" key="11">
    <source>
        <dbReference type="EMBL" id="GBF92355.1"/>
    </source>
</evidence>
<name>A0A2V0P5J6_9CHLO</name>
<keyword evidence="6 9" id="KW-1133">Transmembrane helix</keyword>
<feature type="region of interest" description="Disordered" evidence="8">
    <location>
        <begin position="295"/>
        <end position="315"/>
    </location>
</feature>
<dbReference type="InterPro" id="IPR020846">
    <property type="entry name" value="MFS_dom"/>
</dbReference>
<feature type="compositionally biased region" description="Low complexity" evidence="8">
    <location>
        <begin position="306"/>
        <end position="315"/>
    </location>
</feature>
<evidence type="ECO:0000256" key="3">
    <source>
        <dbReference type="ARBA" id="ARBA00022475"/>
    </source>
</evidence>
<keyword evidence="5" id="KW-0769">Symport</keyword>
<dbReference type="PROSITE" id="PS50850">
    <property type="entry name" value="MFS"/>
    <property type="match status" value="1"/>
</dbReference>
<feature type="transmembrane region" description="Helical" evidence="9">
    <location>
        <begin position="422"/>
        <end position="440"/>
    </location>
</feature>
<dbReference type="EMBL" id="BDRX01000031">
    <property type="protein sequence ID" value="GBF92355.1"/>
    <property type="molecule type" value="Genomic_DNA"/>
</dbReference>
<proteinExistence type="predicted"/>
<feature type="transmembrane region" description="Helical" evidence="9">
    <location>
        <begin position="96"/>
        <end position="122"/>
    </location>
</feature>
<dbReference type="AlphaFoldDB" id="A0A2V0P5J6"/>
<feature type="transmembrane region" description="Helical" evidence="9">
    <location>
        <begin position="161"/>
        <end position="183"/>
    </location>
</feature>
<feature type="transmembrane region" description="Helical" evidence="9">
    <location>
        <begin position="21"/>
        <end position="43"/>
    </location>
</feature>
<keyword evidence="7 9" id="KW-0472">Membrane</keyword>
<evidence type="ECO:0000256" key="9">
    <source>
        <dbReference type="SAM" id="Phobius"/>
    </source>
</evidence>
<evidence type="ECO:0000256" key="8">
    <source>
        <dbReference type="SAM" id="MobiDB-lite"/>
    </source>
</evidence>
<evidence type="ECO:0000259" key="10">
    <source>
        <dbReference type="PROSITE" id="PS50850"/>
    </source>
</evidence>
<dbReference type="InterPro" id="IPR036259">
    <property type="entry name" value="MFS_trans_sf"/>
</dbReference>
<keyword evidence="12" id="KW-1185">Reference proteome</keyword>